<dbReference type="PANTHER" id="PTHR11548">
    <property type="entry name" value="THYMIDYLATE SYNTHASE 1"/>
    <property type="match status" value="1"/>
</dbReference>
<evidence type="ECO:0000313" key="5">
    <source>
        <dbReference type="EMBL" id="TCO21967.1"/>
    </source>
</evidence>
<dbReference type="EMBL" id="SLWM01000007">
    <property type="protein sequence ID" value="TCO21967.1"/>
    <property type="molecule type" value="Genomic_DNA"/>
</dbReference>
<name>A0ABY2BMB3_9ACTN</name>
<sequence length="319" mass="35557">MVLVLRAGTLDDLLREAIQTILNDGELTNPTKGPALDVCGAALTLDNPLARLSRSEGRGRLFSSLGELCWYLSGHNDLDHIAYYISAYSKFAEEGVIHGGYGPRLFAFDGVNQVEYVVNTLREKPSSRRAVIQLFDHSDVAEHHEDVPCTCTMQFLIRGNKLQLITYMRSSDTWLGLPHDVFCFTMLQELIARSLSLPVGSYTHFTGSLHLYQKDVSAAKAFLAEGWQSTQSQMPEMPQGDQWPAVEKLIHTEELLRSGDGLVAEMLDGPTYWADLARLLAIYALIKQRKVGDVAAIGETMDNSIYDVFVQDKLGNIMR</sequence>
<reference evidence="5 6" key="1">
    <citation type="journal article" date="2015" name="Stand. Genomic Sci.">
        <title>Genomic Encyclopedia of Bacterial and Archaeal Type Strains, Phase III: the genomes of soil and plant-associated and newly described type strains.</title>
        <authorList>
            <person name="Whitman W.B."/>
            <person name="Woyke T."/>
            <person name="Klenk H.P."/>
            <person name="Zhou Y."/>
            <person name="Lilburn T.G."/>
            <person name="Beck B.J."/>
            <person name="De Vos P."/>
            <person name="Vandamme P."/>
            <person name="Eisen J.A."/>
            <person name="Garrity G."/>
            <person name="Hugenholtz P."/>
            <person name="Kyrpides N.C."/>
        </authorList>
    </citation>
    <scope>NUCLEOTIDE SEQUENCE [LARGE SCALE GENOMIC DNA]</scope>
    <source>
        <strain evidence="5 6">VKM Ac-2538</strain>
    </source>
</reference>
<dbReference type="PRINTS" id="PR00108">
    <property type="entry name" value="THYMDSNTHASE"/>
</dbReference>
<proteinExistence type="predicted"/>
<dbReference type="InterPro" id="IPR000398">
    <property type="entry name" value="Thymidylate_synthase"/>
</dbReference>
<dbReference type="PANTHER" id="PTHR11548:SF9">
    <property type="entry name" value="THYMIDYLATE SYNTHASE"/>
    <property type="match status" value="1"/>
</dbReference>
<keyword evidence="6" id="KW-1185">Reference proteome</keyword>
<dbReference type="Proteomes" id="UP000295818">
    <property type="component" value="Unassembled WGS sequence"/>
</dbReference>
<dbReference type="Pfam" id="PF00303">
    <property type="entry name" value="Thymidylat_synt"/>
    <property type="match status" value="1"/>
</dbReference>
<dbReference type="RefSeq" id="WP_132190497.1">
    <property type="nucleotide sequence ID" value="NZ_SLWM01000007.1"/>
</dbReference>
<dbReference type="EC" id="2.1.1.45" evidence="1"/>
<protein>
    <recommendedName>
        <fullName evidence="1">thymidylate synthase</fullName>
        <ecNumber evidence="1">2.1.1.45</ecNumber>
    </recommendedName>
</protein>
<dbReference type="InterPro" id="IPR036926">
    <property type="entry name" value="Thymidate_synth/dCMP_Mease_sf"/>
</dbReference>
<evidence type="ECO:0000256" key="2">
    <source>
        <dbReference type="ARBA" id="ARBA00022603"/>
    </source>
</evidence>
<dbReference type="CDD" id="cd00351">
    <property type="entry name" value="TS_Pyrimidine_HMase"/>
    <property type="match status" value="1"/>
</dbReference>
<keyword evidence="3" id="KW-0808">Transferase</keyword>
<comment type="caution">
    <text evidence="5">The sequence shown here is derived from an EMBL/GenBank/DDBJ whole genome shotgun (WGS) entry which is preliminary data.</text>
</comment>
<evidence type="ECO:0000313" key="6">
    <source>
        <dbReference type="Proteomes" id="UP000295818"/>
    </source>
</evidence>
<feature type="domain" description="Thymidylate synthase/dCMP hydroxymethylase" evidence="4">
    <location>
        <begin position="63"/>
        <end position="225"/>
    </location>
</feature>
<evidence type="ECO:0000256" key="3">
    <source>
        <dbReference type="ARBA" id="ARBA00022679"/>
    </source>
</evidence>
<dbReference type="Gene3D" id="3.30.572.10">
    <property type="entry name" value="Thymidylate synthase/dCMP hydroxymethylase domain"/>
    <property type="match status" value="1"/>
</dbReference>
<keyword evidence="2" id="KW-0489">Methyltransferase</keyword>
<dbReference type="SUPFAM" id="SSF55831">
    <property type="entry name" value="Thymidylate synthase/dCMP hydroxymethylase"/>
    <property type="match status" value="1"/>
</dbReference>
<organism evidence="5 6">
    <name type="scientific">Kribbella orskensis</name>
    <dbReference type="NCBI Taxonomy" id="2512216"/>
    <lineage>
        <taxon>Bacteria</taxon>
        <taxon>Bacillati</taxon>
        <taxon>Actinomycetota</taxon>
        <taxon>Actinomycetes</taxon>
        <taxon>Propionibacteriales</taxon>
        <taxon>Kribbellaceae</taxon>
        <taxon>Kribbella</taxon>
    </lineage>
</organism>
<evidence type="ECO:0000256" key="1">
    <source>
        <dbReference type="ARBA" id="ARBA00011947"/>
    </source>
</evidence>
<gene>
    <name evidence="5" type="ORF">EV644_107292</name>
</gene>
<dbReference type="InterPro" id="IPR023451">
    <property type="entry name" value="Thymidate_synth/dCMP_Mease_dom"/>
</dbReference>
<dbReference type="InterPro" id="IPR045097">
    <property type="entry name" value="Thymidate_synth/dCMP_Mease"/>
</dbReference>
<evidence type="ECO:0000259" key="4">
    <source>
        <dbReference type="Pfam" id="PF00303"/>
    </source>
</evidence>
<accession>A0ABY2BMB3</accession>